<evidence type="ECO:0000313" key="12">
    <source>
        <dbReference type="EMBL" id="KIW77550.1"/>
    </source>
</evidence>
<dbReference type="PANTHER" id="PTHR16040">
    <property type="entry name" value="AUSTRALIN, ISOFORM A-RELATED"/>
    <property type="match status" value="1"/>
</dbReference>
<feature type="region of interest" description="Disordered" evidence="10">
    <location>
        <begin position="97"/>
        <end position="238"/>
    </location>
</feature>
<dbReference type="InterPro" id="IPR018867">
    <property type="entry name" value="Cell_div_borealin"/>
</dbReference>
<accession>A0A0D2GG70</accession>
<evidence type="ECO:0000259" key="11">
    <source>
        <dbReference type="Pfam" id="PF10444"/>
    </source>
</evidence>
<reference evidence="12 13" key="1">
    <citation type="submission" date="2015-01" db="EMBL/GenBank/DDBJ databases">
        <title>The Genome Sequence of Fonsecaea pedrosoi CBS 271.37.</title>
        <authorList>
            <consortium name="The Broad Institute Genomics Platform"/>
            <person name="Cuomo C."/>
            <person name="de Hoog S."/>
            <person name="Gorbushina A."/>
            <person name="Stielow B."/>
            <person name="Teixiera M."/>
            <person name="Abouelleil A."/>
            <person name="Chapman S.B."/>
            <person name="Priest M."/>
            <person name="Young S.K."/>
            <person name="Wortman J."/>
            <person name="Nusbaum C."/>
            <person name="Birren B."/>
        </authorList>
    </citation>
    <scope>NUCLEOTIDE SEQUENCE [LARGE SCALE GENOMIC DNA]</scope>
    <source>
        <strain evidence="12 13">CBS 271.37</strain>
    </source>
</reference>
<comment type="similarity">
    <text evidence="3">Belongs to the borealin family.</text>
</comment>
<feature type="compositionally biased region" description="Basic and acidic residues" evidence="10">
    <location>
        <begin position="372"/>
        <end position="383"/>
    </location>
</feature>
<protein>
    <recommendedName>
        <fullName evidence="11">Borealin N-terminal domain-containing protein</fullName>
    </recommendedName>
</protein>
<feature type="compositionally biased region" description="Pro residues" evidence="10">
    <location>
        <begin position="316"/>
        <end position="327"/>
    </location>
</feature>
<organism evidence="12 13">
    <name type="scientific">Fonsecaea pedrosoi CBS 271.37</name>
    <dbReference type="NCBI Taxonomy" id="1442368"/>
    <lineage>
        <taxon>Eukaryota</taxon>
        <taxon>Fungi</taxon>
        <taxon>Dikarya</taxon>
        <taxon>Ascomycota</taxon>
        <taxon>Pezizomycotina</taxon>
        <taxon>Eurotiomycetes</taxon>
        <taxon>Chaetothyriomycetidae</taxon>
        <taxon>Chaetothyriales</taxon>
        <taxon>Herpotrichiellaceae</taxon>
        <taxon>Fonsecaea</taxon>
    </lineage>
</organism>
<feature type="compositionally biased region" description="Low complexity" evidence="10">
    <location>
        <begin position="194"/>
        <end position="210"/>
    </location>
</feature>
<keyword evidence="9" id="KW-0137">Centromere</keyword>
<dbReference type="GO" id="GO:0032133">
    <property type="term" value="C:chromosome passenger complex"/>
    <property type="evidence" value="ECO:0007669"/>
    <property type="project" value="TreeGrafter"/>
</dbReference>
<dbReference type="EMBL" id="KN846974">
    <property type="protein sequence ID" value="KIW77550.1"/>
    <property type="molecule type" value="Genomic_DNA"/>
</dbReference>
<dbReference type="Pfam" id="PF10444">
    <property type="entry name" value="Nbl1_Borealin_N"/>
    <property type="match status" value="1"/>
</dbReference>
<evidence type="ECO:0000256" key="2">
    <source>
        <dbReference type="ARBA" id="ARBA00004584"/>
    </source>
</evidence>
<evidence type="ECO:0000256" key="5">
    <source>
        <dbReference type="ARBA" id="ARBA00022618"/>
    </source>
</evidence>
<proteinExistence type="inferred from homology"/>
<dbReference type="AlphaFoldDB" id="A0A0D2GG70"/>
<dbReference type="OrthoDB" id="2392550at2759"/>
<keyword evidence="5" id="KW-0132">Cell division</keyword>
<dbReference type="GeneID" id="25309486"/>
<dbReference type="PANTHER" id="PTHR16040:SF7">
    <property type="entry name" value="AUSTRALIN, ISOFORM A-RELATED"/>
    <property type="match status" value="1"/>
</dbReference>
<evidence type="ECO:0000313" key="13">
    <source>
        <dbReference type="Proteomes" id="UP000053029"/>
    </source>
</evidence>
<evidence type="ECO:0000256" key="8">
    <source>
        <dbReference type="ARBA" id="ARBA00023306"/>
    </source>
</evidence>
<dbReference type="GO" id="GO:0005634">
    <property type="term" value="C:nucleus"/>
    <property type="evidence" value="ECO:0007669"/>
    <property type="project" value="UniProtKB-SubCell"/>
</dbReference>
<feature type="domain" description="Borealin N-terminal" evidence="11">
    <location>
        <begin position="39"/>
        <end position="95"/>
    </location>
</feature>
<feature type="region of interest" description="Disordered" evidence="10">
    <location>
        <begin position="1"/>
        <end position="31"/>
    </location>
</feature>
<comment type="subcellular location">
    <subcellularLocation>
        <location evidence="2">Chromosome</location>
        <location evidence="2">Centromere</location>
    </subcellularLocation>
    <subcellularLocation>
        <location evidence="1">Nucleus</location>
    </subcellularLocation>
</comment>
<feature type="region of interest" description="Disordered" evidence="10">
    <location>
        <begin position="308"/>
        <end position="412"/>
    </location>
</feature>
<dbReference type="Proteomes" id="UP000053029">
    <property type="component" value="Unassembled WGS sequence"/>
</dbReference>
<evidence type="ECO:0000256" key="1">
    <source>
        <dbReference type="ARBA" id="ARBA00004123"/>
    </source>
</evidence>
<dbReference type="VEuPathDB" id="FungiDB:Z517_09996"/>
<dbReference type="GO" id="GO:0051233">
    <property type="term" value="C:spindle midzone"/>
    <property type="evidence" value="ECO:0007669"/>
    <property type="project" value="TreeGrafter"/>
</dbReference>
<keyword evidence="7" id="KW-0539">Nucleus</keyword>
<keyword evidence="4" id="KW-0158">Chromosome</keyword>
<dbReference type="HOGENOM" id="CLU_038589_0_0_1"/>
<dbReference type="STRING" id="1442368.A0A0D2GG70"/>
<evidence type="ECO:0000256" key="10">
    <source>
        <dbReference type="SAM" id="MobiDB-lite"/>
    </source>
</evidence>
<feature type="compositionally biased region" description="Low complexity" evidence="10">
    <location>
        <begin position="386"/>
        <end position="410"/>
    </location>
</feature>
<evidence type="ECO:0000256" key="9">
    <source>
        <dbReference type="ARBA" id="ARBA00023328"/>
    </source>
</evidence>
<keyword evidence="13" id="KW-1185">Reference proteome</keyword>
<keyword evidence="6" id="KW-0498">Mitosis</keyword>
<dbReference type="InterPro" id="IPR018851">
    <property type="entry name" value="Borealin_N"/>
</dbReference>
<feature type="compositionally biased region" description="Low complexity" evidence="10">
    <location>
        <begin position="334"/>
        <end position="354"/>
    </location>
</feature>
<evidence type="ECO:0000256" key="7">
    <source>
        <dbReference type="ARBA" id="ARBA00023242"/>
    </source>
</evidence>
<dbReference type="RefSeq" id="XP_013281358.1">
    <property type="nucleotide sequence ID" value="XM_013425904.1"/>
</dbReference>
<gene>
    <name evidence="12" type="ORF">Z517_09996</name>
</gene>
<feature type="compositionally biased region" description="Polar residues" evidence="10">
    <location>
        <begin position="101"/>
        <end position="117"/>
    </location>
</feature>
<keyword evidence="8" id="KW-0131">Cell cycle</keyword>
<feature type="compositionally biased region" description="Polar residues" evidence="10">
    <location>
        <begin position="218"/>
        <end position="227"/>
    </location>
</feature>
<evidence type="ECO:0000256" key="6">
    <source>
        <dbReference type="ARBA" id="ARBA00022776"/>
    </source>
</evidence>
<name>A0A0D2GG70_9EURO</name>
<evidence type="ECO:0000256" key="3">
    <source>
        <dbReference type="ARBA" id="ARBA00009914"/>
    </source>
</evidence>
<dbReference type="GO" id="GO:0000775">
    <property type="term" value="C:chromosome, centromeric region"/>
    <property type="evidence" value="ECO:0007669"/>
    <property type="project" value="UniProtKB-SubCell"/>
</dbReference>
<dbReference type="GO" id="GO:0000070">
    <property type="term" value="P:mitotic sister chromatid segregation"/>
    <property type="evidence" value="ECO:0007669"/>
    <property type="project" value="TreeGrafter"/>
</dbReference>
<dbReference type="GO" id="GO:0051301">
    <property type="term" value="P:cell division"/>
    <property type="evidence" value="ECO:0007669"/>
    <property type="project" value="UniProtKB-KW"/>
</dbReference>
<sequence>MAPANSRKRKSDEMDEGAGGAVTPSGSPARKRLRITQQQKQALMDNLQLEITERARQLRAGYALQCADLRARIERRVNRIPLSIRKMTMRELMQQHEASIAKQNQPRTSPPKQTLSVQVPAPKPLPPLPQESGSTKLPSPVRAQPPQATATRGIRKRMSPQIQIALDKVSEDDQAESAALDTLPVTKNTKRAKGAAAAPTTRPASRATTKQAPISVLSPRSHNSRTLPRSPIKDPYLPASPTKTMFGRPGATAISPIRPASPLKSAATAATTAISASVHGMIEHAKRGGTATAAKLTRTASKEKKEAAALAKAQMLPPPKPSVPPSPQRAFSQASTRSVATDASATSTGTTVVVKPKRGGRPATAKATTTQHPRDVATTEKKKGGVARAASAAKTALKRNATAGTGTGTTSKKVVVAEPAAGRRVLRKRA</sequence>
<evidence type="ECO:0000256" key="4">
    <source>
        <dbReference type="ARBA" id="ARBA00022454"/>
    </source>
</evidence>